<dbReference type="NCBIfam" id="TIGR00778">
    <property type="entry name" value="ahpD_dom"/>
    <property type="match status" value="1"/>
</dbReference>
<proteinExistence type="predicted"/>
<accession>A0A1G9H1Q2</accession>
<dbReference type="EMBL" id="FNGP01000001">
    <property type="protein sequence ID" value="SDL06817.1"/>
    <property type="molecule type" value="Genomic_DNA"/>
</dbReference>
<keyword evidence="1" id="KW-0560">Oxidoreductase</keyword>
<name>A0A1G9H1Q2_9ACTN</name>
<dbReference type="AlphaFoldDB" id="A0A1G9H1Q2"/>
<keyword evidence="2" id="KW-1185">Reference proteome</keyword>
<dbReference type="PANTHER" id="PTHR34846">
    <property type="entry name" value="4-CARBOXYMUCONOLACTONE DECARBOXYLASE FAMILY PROTEIN (AFU_ORTHOLOGUE AFUA_6G11590)"/>
    <property type="match status" value="1"/>
</dbReference>
<dbReference type="RefSeq" id="WP_176761588.1">
    <property type="nucleotide sequence ID" value="NZ_FNGP01000001.1"/>
</dbReference>
<gene>
    <name evidence="1" type="ORF">SAMN04488242_0021</name>
</gene>
<dbReference type="InterPro" id="IPR004675">
    <property type="entry name" value="AhpD_core"/>
</dbReference>
<organism evidence="1 2">
    <name type="scientific">Tessaracoccus oleiagri</name>
    <dbReference type="NCBI Taxonomy" id="686624"/>
    <lineage>
        <taxon>Bacteria</taxon>
        <taxon>Bacillati</taxon>
        <taxon>Actinomycetota</taxon>
        <taxon>Actinomycetes</taxon>
        <taxon>Propionibacteriales</taxon>
        <taxon>Propionibacteriaceae</taxon>
        <taxon>Tessaracoccus</taxon>
    </lineage>
</organism>
<evidence type="ECO:0000313" key="2">
    <source>
        <dbReference type="Proteomes" id="UP000199475"/>
    </source>
</evidence>
<dbReference type="SUPFAM" id="SSF69118">
    <property type="entry name" value="AhpD-like"/>
    <property type="match status" value="1"/>
</dbReference>
<sequence>MNDRIHLRKNMAATSRAQYAVTDTIIARAEELGVSRAVLELAFVHVSQLNGCAYCVNVHVGLGEKAYRTDGLDDATISRKFALAPGWRDAGAAYTELEQAALEVAEYVTLVAERRIPDDAYERLRELLGDDVLSLFLMGCINMNVFNRIHLLSGTPVGQP</sequence>
<dbReference type="InterPro" id="IPR029032">
    <property type="entry name" value="AhpD-like"/>
</dbReference>
<keyword evidence="1" id="KW-0575">Peroxidase</keyword>
<evidence type="ECO:0000313" key="1">
    <source>
        <dbReference type="EMBL" id="SDL06817.1"/>
    </source>
</evidence>
<dbReference type="Gene3D" id="1.20.1290.10">
    <property type="entry name" value="AhpD-like"/>
    <property type="match status" value="1"/>
</dbReference>
<dbReference type="PANTHER" id="PTHR34846:SF10">
    <property type="entry name" value="CYTOPLASMIC PROTEIN"/>
    <property type="match status" value="1"/>
</dbReference>
<dbReference type="GO" id="GO:0051920">
    <property type="term" value="F:peroxiredoxin activity"/>
    <property type="evidence" value="ECO:0007669"/>
    <property type="project" value="InterPro"/>
</dbReference>
<reference evidence="1 2" key="1">
    <citation type="submission" date="2016-10" db="EMBL/GenBank/DDBJ databases">
        <authorList>
            <person name="de Groot N.N."/>
        </authorList>
    </citation>
    <scope>NUCLEOTIDE SEQUENCE [LARGE SCALE GENOMIC DNA]</scope>
    <source>
        <strain evidence="1 2">CGMCC 1.9159</strain>
    </source>
</reference>
<dbReference type="STRING" id="686624.SAMN04488242_0021"/>
<dbReference type="Proteomes" id="UP000199475">
    <property type="component" value="Unassembled WGS sequence"/>
</dbReference>
<protein>
    <submittedName>
        <fullName evidence="1">Alkylhydroperoxidase AhpD family core domain-containing protein</fullName>
    </submittedName>
</protein>